<name>X1HD13_9ZZZZ</name>
<reference evidence="1" key="1">
    <citation type="journal article" date="2014" name="Front. Microbiol.">
        <title>High frequency of phylogenetically diverse reductive dehalogenase-homologous genes in deep subseafloor sedimentary metagenomes.</title>
        <authorList>
            <person name="Kawai M."/>
            <person name="Futagami T."/>
            <person name="Toyoda A."/>
            <person name="Takaki Y."/>
            <person name="Nishi S."/>
            <person name="Hori S."/>
            <person name="Arai W."/>
            <person name="Tsubouchi T."/>
            <person name="Morono Y."/>
            <person name="Uchiyama I."/>
            <person name="Ito T."/>
            <person name="Fujiyama A."/>
            <person name="Inagaki F."/>
            <person name="Takami H."/>
        </authorList>
    </citation>
    <scope>NUCLEOTIDE SEQUENCE</scope>
    <source>
        <strain evidence="1">Expedition CK06-06</strain>
    </source>
</reference>
<dbReference type="EMBL" id="BARU01009923">
    <property type="protein sequence ID" value="GAH43213.1"/>
    <property type="molecule type" value="Genomic_DNA"/>
</dbReference>
<evidence type="ECO:0000313" key="1">
    <source>
        <dbReference type="EMBL" id="GAH43213.1"/>
    </source>
</evidence>
<proteinExistence type="predicted"/>
<sequence length="95" mass="10944">VSIDKNNVKFSGDLVSKALKESEYDIPDYGKESWVIDAGAHQTLYYDIERKRKKGFSEIFLLIFFNESSFPPPCNCFHYIPGPIKPPDKGRDKEK</sequence>
<protein>
    <submittedName>
        <fullName evidence="1">Uncharacterized protein</fullName>
    </submittedName>
</protein>
<comment type="caution">
    <text evidence="1">The sequence shown here is derived from an EMBL/GenBank/DDBJ whole genome shotgun (WGS) entry which is preliminary data.</text>
</comment>
<accession>X1HD13</accession>
<gene>
    <name evidence="1" type="ORF">S03H2_19047</name>
</gene>
<dbReference type="AlphaFoldDB" id="X1HD13"/>
<feature type="non-terminal residue" evidence="1">
    <location>
        <position position="1"/>
    </location>
</feature>
<organism evidence="1">
    <name type="scientific">marine sediment metagenome</name>
    <dbReference type="NCBI Taxonomy" id="412755"/>
    <lineage>
        <taxon>unclassified sequences</taxon>
        <taxon>metagenomes</taxon>
        <taxon>ecological metagenomes</taxon>
    </lineage>
</organism>